<feature type="transmembrane region" description="Helical" evidence="1">
    <location>
        <begin position="6"/>
        <end position="23"/>
    </location>
</feature>
<feature type="transmembrane region" description="Helical" evidence="1">
    <location>
        <begin position="30"/>
        <end position="48"/>
    </location>
</feature>
<comment type="caution">
    <text evidence="2">The sequence shown here is derived from an EMBL/GenBank/DDBJ whole genome shotgun (WGS) entry which is preliminary data.</text>
</comment>
<feature type="transmembrane region" description="Helical" evidence="1">
    <location>
        <begin position="149"/>
        <end position="167"/>
    </location>
</feature>
<feature type="transmembrane region" description="Helical" evidence="1">
    <location>
        <begin position="212"/>
        <end position="229"/>
    </location>
</feature>
<dbReference type="Proteomes" id="UP001472978">
    <property type="component" value="Unassembled WGS sequence"/>
</dbReference>
<feature type="transmembrane region" description="Helical" evidence="1">
    <location>
        <begin position="173"/>
        <end position="192"/>
    </location>
</feature>
<gene>
    <name evidence="2" type="ORF">ABE957_05870</name>
</gene>
<evidence type="ECO:0000313" key="3">
    <source>
        <dbReference type="Proteomes" id="UP001472978"/>
    </source>
</evidence>
<organism evidence="2 3">
    <name type="scientific">Halomonas pelophila</name>
    <dbReference type="NCBI Taxonomy" id="3151122"/>
    <lineage>
        <taxon>Bacteria</taxon>
        <taxon>Pseudomonadati</taxon>
        <taxon>Pseudomonadota</taxon>
        <taxon>Gammaproteobacteria</taxon>
        <taxon>Oceanospirillales</taxon>
        <taxon>Halomonadaceae</taxon>
        <taxon>Halomonas</taxon>
    </lineage>
</organism>
<keyword evidence="1" id="KW-0812">Transmembrane</keyword>
<feature type="transmembrane region" description="Helical" evidence="1">
    <location>
        <begin position="112"/>
        <end position="129"/>
    </location>
</feature>
<keyword evidence="1" id="KW-0472">Membrane</keyword>
<proteinExistence type="predicted"/>
<sequence length="284" mass="29945">MLQLLLIKLLATAGIVMLVALSVGRLGPRLGGILAGTPVILGPGYFFMLREQSADFVQQAVLSTLQALVATLLFTVCFVVSAARLSALKSLALASLLWVPGALLFTRLPGELVGVIVAYLAVLALAEGINHRLRLGQPVVVASAGWCDLLLRGLLAGTLVSLATTLAARSGPALSGVILGFPVGILTIAWTLSERYGVEVARMTVSMTQRGMLSLLAFCVVSYLGVGHLPGMLVFALSLSASMATSFLLFMFSLWRARRLYPRRAARGERLGVAESSVAADPEP</sequence>
<feature type="transmembrane region" description="Helical" evidence="1">
    <location>
        <begin position="60"/>
        <end position="80"/>
    </location>
</feature>
<keyword evidence="1" id="KW-1133">Transmembrane helix</keyword>
<evidence type="ECO:0000313" key="2">
    <source>
        <dbReference type="EMBL" id="MEQ6888204.1"/>
    </source>
</evidence>
<protein>
    <submittedName>
        <fullName evidence="2">Uncharacterized protein</fullName>
    </submittedName>
</protein>
<dbReference type="EMBL" id="JBEGCI010000004">
    <property type="protein sequence ID" value="MEQ6888204.1"/>
    <property type="molecule type" value="Genomic_DNA"/>
</dbReference>
<name>A0ABV1N390_9GAMM</name>
<dbReference type="RefSeq" id="WP_349757751.1">
    <property type="nucleotide sequence ID" value="NZ_JBEGCI010000004.1"/>
</dbReference>
<reference evidence="2 3" key="1">
    <citation type="submission" date="2024-05" db="EMBL/GenBank/DDBJ databases">
        <title>Halomonas sp. CS7 16S ribosomal RNA gene Genome sequencing and assembly.</title>
        <authorList>
            <person name="Yook S."/>
        </authorList>
    </citation>
    <scope>NUCLEOTIDE SEQUENCE [LARGE SCALE GENOMIC DNA]</scope>
    <source>
        <strain evidence="2 3">CS7</strain>
    </source>
</reference>
<feature type="transmembrane region" description="Helical" evidence="1">
    <location>
        <begin position="235"/>
        <end position="255"/>
    </location>
</feature>
<keyword evidence="3" id="KW-1185">Reference proteome</keyword>
<evidence type="ECO:0000256" key="1">
    <source>
        <dbReference type="SAM" id="Phobius"/>
    </source>
</evidence>
<accession>A0ABV1N390</accession>